<dbReference type="Proteomes" id="UP000003100">
    <property type="component" value="Unassembled WGS sequence"/>
</dbReference>
<protein>
    <submittedName>
        <fullName evidence="1">Uncharacterized protein</fullName>
    </submittedName>
</protein>
<organism evidence="1 2">
    <name type="scientific">Blautia hydrogenotrophica (strain DSM 10507 / JCM 14656 / S5a33)</name>
    <name type="common">Ruminococcus hydrogenotrophicus</name>
    <dbReference type="NCBI Taxonomy" id="476272"/>
    <lineage>
        <taxon>Bacteria</taxon>
        <taxon>Bacillati</taxon>
        <taxon>Bacillota</taxon>
        <taxon>Clostridia</taxon>
        <taxon>Lachnospirales</taxon>
        <taxon>Lachnospiraceae</taxon>
        <taxon>Blautia</taxon>
    </lineage>
</organism>
<sequence>MWIPQLKIYETYGKIVKNLVIFLEHSAGSKDMFRWKWLWKENKGVN</sequence>
<dbReference type="EMBL" id="ACBZ01000130">
    <property type="protein sequence ID" value="EEG48632.1"/>
    <property type="molecule type" value="Genomic_DNA"/>
</dbReference>
<evidence type="ECO:0000313" key="1">
    <source>
        <dbReference type="EMBL" id="EEG48632.1"/>
    </source>
</evidence>
<gene>
    <name evidence="1" type="ORF">RUMHYD_02453</name>
</gene>
<name>C0CNL0_BLAHS</name>
<keyword evidence="2" id="KW-1185">Reference proteome</keyword>
<accession>C0CNL0</accession>
<dbReference type="PATRIC" id="fig|476272.21.peg.1884"/>
<dbReference type="HOGENOM" id="CLU_3180781_0_0_9"/>
<dbReference type="AlphaFoldDB" id="C0CNL0"/>
<reference evidence="1 2" key="2">
    <citation type="submission" date="2009-02" db="EMBL/GenBank/DDBJ databases">
        <title>Draft genome sequence of Blautia hydrogenotrophica DSM 10507 (Ruminococcus hydrogenotrophicus DSM 10507).</title>
        <authorList>
            <person name="Sudarsanam P."/>
            <person name="Ley R."/>
            <person name="Guruge J."/>
            <person name="Turnbaugh P.J."/>
            <person name="Mahowald M."/>
            <person name="Liep D."/>
            <person name="Gordon J."/>
        </authorList>
    </citation>
    <scope>NUCLEOTIDE SEQUENCE [LARGE SCALE GENOMIC DNA]</scope>
    <source>
        <strain evidence="2">DSM 10507 / JCM 14656 / S5a33</strain>
    </source>
</reference>
<evidence type="ECO:0000313" key="2">
    <source>
        <dbReference type="Proteomes" id="UP000003100"/>
    </source>
</evidence>
<proteinExistence type="predicted"/>
<reference evidence="1 2" key="1">
    <citation type="submission" date="2009-01" db="EMBL/GenBank/DDBJ databases">
        <authorList>
            <person name="Fulton L."/>
            <person name="Clifton S."/>
            <person name="Fulton B."/>
            <person name="Xu J."/>
            <person name="Minx P."/>
            <person name="Pepin K.H."/>
            <person name="Johnson M."/>
            <person name="Bhonagiri V."/>
            <person name="Nash W.E."/>
            <person name="Mardis E.R."/>
            <person name="Wilson R.K."/>
        </authorList>
    </citation>
    <scope>NUCLEOTIDE SEQUENCE [LARGE SCALE GENOMIC DNA]</scope>
    <source>
        <strain evidence="2">DSM 10507 / JCM 14656 / S5a33</strain>
    </source>
</reference>
<comment type="caution">
    <text evidence="1">The sequence shown here is derived from an EMBL/GenBank/DDBJ whole genome shotgun (WGS) entry which is preliminary data.</text>
</comment>